<evidence type="ECO:0000256" key="13">
    <source>
        <dbReference type="ARBA" id="ARBA00057160"/>
    </source>
</evidence>
<evidence type="ECO:0000259" key="16">
    <source>
        <dbReference type="Pfam" id="PF01077"/>
    </source>
</evidence>
<evidence type="ECO:0000256" key="8">
    <source>
        <dbReference type="ARBA" id="ARBA00023002"/>
    </source>
</evidence>
<comment type="pathway">
    <text evidence="1 15">Sulfur metabolism; hydrogen sulfide biosynthesis; hydrogen sulfide from sulfite (NADPH route): step 1/1.</text>
</comment>
<dbReference type="InterPro" id="IPR011786">
    <property type="entry name" value="CysI"/>
</dbReference>
<comment type="similarity">
    <text evidence="2 15">Belongs to the nitrite and sulfite reductase 4Fe-4S domain family.</text>
</comment>
<dbReference type="EC" id="1.8.1.2" evidence="15"/>
<keyword evidence="10 15" id="KW-0411">Iron-sulfur</keyword>
<dbReference type="PANTHER" id="PTHR11493:SF47">
    <property type="entry name" value="SULFITE REDUCTASE [NADPH] SUBUNIT BETA"/>
    <property type="match status" value="1"/>
</dbReference>
<dbReference type="PROSITE" id="PS00365">
    <property type="entry name" value="NIR_SIR"/>
    <property type="match status" value="1"/>
</dbReference>
<dbReference type="GO" id="GO:0070814">
    <property type="term" value="P:hydrogen sulfide biosynthetic process"/>
    <property type="evidence" value="ECO:0007669"/>
    <property type="project" value="UniProtKB-UniRule"/>
</dbReference>
<dbReference type="AlphaFoldDB" id="A0A919DAM5"/>
<dbReference type="Pfam" id="PF03460">
    <property type="entry name" value="NIR_SIR_ferr"/>
    <property type="match status" value="2"/>
</dbReference>
<keyword evidence="9 15" id="KW-0408">Iron</keyword>
<dbReference type="EMBL" id="BNCF01000004">
    <property type="protein sequence ID" value="GHE29538.1"/>
    <property type="molecule type" value="Genomic_DNA"/>
</dbReference>
<dbReference type="InterPro" id="IPR045169">
    <property type="entry name" value="NO2/SO3_Rdtase_4Fe4S_prot"/>
</dbReference>
<feature type="binding site" evidence="15">
    <location>
        <position position="475"/>
    </location>
    <ligand>
        <name>[4Fe-4S] cluster</name>
        <dbReference type="ChEBI" id="CHEBI:49883"/>
    </ligand>
</feature>
<accession>A0A919DAM5</accession>
<dbReference type="NCBIfam" id="TIGR02041">
    <property type="entry name" value="CysI"/>
    <property type="match status" value="1"/>
</dbReference>
<proteinExistence type="inferred from homology"/>
<evidence type="ECO:0000256" key="11">
    <source>
        <dbReference type="ARBA" id="ARBA00023192"/>
    </source>
</evidence>
<dbReference type="GO" id="GO:0050661">
    <property type="term" value="F:NADP binding"/>
    <property type="evidence" value="ECO:0007669"/>
    <property type="project" value="InterPro"/>
</dbReference>
<protein>
    <recommendedName>
        <fullName evidence="15">Sulfite reductase [NADPH] hemoprotein beta-component</fullName>
        <shortName evidence="15">SiR-HP</shortName>
        <shortName evidence="15">SiRHP</shortName>
        <ecNumber evidence="15">1.8.1.2</ecNumber>
    </recommendedName>
</protein>
<comment type="caution">
    <text evidence="18">The sequence shown here is derived from an EMBL/GenBank/DDBJ whole genome shotgun (WGS) entry which is preliminary data.</text>
</comment>
<evidence type="ECO:0000256" key="5">
    <source>
        <dbReference type="ARBA" id="ARBA00022617"/>
    </source>
</evidence>
<evidence type="ECO:0000259" key="17">
    <source>
        <dbReference type="Pfam" id="PF03460"/>
    </source>
</evidence>
<dbReference type="Gene3D" id="3.30.413.10">
    <property type="entry name" value="Sulfite Reductase Hemoprotein, domain 1"/>
    <property type="match status" value="2"/>
</dbReference>
<comment type="function">
    <text evidence="13 15">Component of the sulfite reductase complex that catalyzes the 6-electron reduction of sulfite to sulfide. This is one of several activities required for the biosynthesis of L-cysteine from sulfate.</text>
</comment>
<evidence type="ECO:0000256" key="9">
    <source>
        <dbReference type="ARBA" id="ARBA00023004"/>
    </source>
</evidence>
<dbReference type="GO" id="GO:0046872">
    <property type="term" value="F:metal ion binding"/>
    <property type="evidence" value="ECO:0007669"/>
    <property type="project" value="UniProtKB-KW"/>
</dbReference>
<dbReference type="SUPFAM" id="SSF55124">
    <property type="entry name" value="Nitrite/Sulfite reductase N-terminal domain-like"/>
    <property type="match status" value="2"/>
</dbReference>
<keyword evidence="5 15" id="KW-0349">Heme</keyword>
<dbReference type="RefSeq" id="WP_146474572.1">
    <property type="nucleotide sequence ID" value="NZ_BNCF01000004.1"/>
</dbReference>
<keyword evidence="7 15" id="KW-0521">NADP</keyword>
<evidence type="ECO:0000256" key="15">
    <source>
        <dbReference type="HAMAP-Rule" id="MF_01540"/>
    </source>
</evidence>
<dbReference type="InterPro" id="IPR036136">
    <property type="entry name" value="Nit/Sulf_reduc_fer-like_dom_sf"/>
</dbReference>
<feature type="domain" description="Nitrite/sulphite reductase 4Fe-4S" evidence="16">
    <location>
        <begin position="166"/>
        <end position="320"/>
    </location>
</feature>
<keyword evidence="6 15" id="KW-0479">Metal-binding</keyword>
<evidence type="ECO:0000256" key="1">
    <source>
        <dbReference type="ARBA" id="ARBA00004774"/>
    </source>
</evidence>
<dbReference type="GO" id="GO:0050311">
    <property type="term" value="F:sulfite reductase (ferredoxin) activity"/>
    <property type="evidence" value="ECO:0007669"/>
    <property type="project" value="TreeGrafter"/>
</dbReference>
<reference evidence="18" key="1">
    <citation type="journal article" date="2014" name="Int. J. Syst. Evol. Microbiol.">
        <title>Complete genome sequence of Corynebacterium casei LMG S-19264T (=DSM 44701T), isolated from a smear-ripened cheese.</title>
        <authorList>
            <consortium name="US DOE Joint Genome Institute (JGI-PGF)"/>
            <person name="Walter F."/>
            <person name="Albersmeier A."/>
            <person name="Kalinowski J."/>
            <person name="Ruckert C."/>
        </authorList>
    </citation>
    <scope>NUCLEOTIDE SEQUENCE</scope>
    <source>
        <strain evidence="18">KCTC 32020</strain>
    </source>
</reference>
<sequence>MADHASVEDLKRASRRLRGTLLESLADPVTGALREGDQTLLKYHGSYQQDDRDLREERRRQKLEPAWQFMIRTRTPGGVLTPAQWLGLDGVASRFAERGLRITTRQAIQFHGVIKRELKPTLQAINAALIDTIAACGDVNRNVTVGVNPDETPLHAAVWAQAAALSEHLLPRTRAYHEIWLDGEKLADSGEEAEPLYGDTYLPRKFKTGFALPPYNDIDVFAQDLGFIAIAERGELRGYDVVAGGGMGATHGDAATYPRLARMLGFIAPEHAIAVAAAVLTVQRDWGDRVQRKRARLKYTIETHGLDAFRAEVERRAGVRFAPPAPFRFIHNGDRFGWAPGADGRLHLTVRILSGRVRDDAGARVQSGLRAIAALLDAQADGAQLRLTPNQNLTIANVPARLRDAVDARVAEHGLDRAGGTPLRQAALACVALPTCALAMAEAERYLPRAVARIDALLDRHGLSESPLHLRISGCPNGCSRPYLGEIALVGKAPGRYNLMLGADHRGQRLNALHLENADEDAILAALDSLFARYARERAPGERFGDFVVRAGVAAARETVEFPFA</sequence>
<comment type="cofactor">
    <cofactor evidence="15">
        <name>[4Fe-4S] cluster</name>
        <dbReference type="ChEBI" id="CHEBI:49883"/>
    </cofactor>
    <text evidence="15">Binds 1 [4Fe-4S] cluster per subunit.</text>
</comment>
<dbReference type="InterPro" id="IPR045854">
    <property type="entry name" value="NO2/SO3_Rdtase_4Fe4S_sf"/>
</dbReference>
<dbReference type="OrthoDB" id="3189055at2"/>
<feature type="binding site" evidence="15">
    <location>
        <position position="430"/>
    </location>
    <ligand>
        <name>[4Fe-4S] cluster</name>
        <dbReference type="ChEBI" id="CHEBI:49883"/>
    </ligand>
</feature>
<dbReference type="HAMAP" id="MF_01540">
    <property type="entry name" value="CysI"/>
    <property type="match status" value="1"/>
</dbReference>
<dbReference type="InterPro" id="IPR006066">
    <property type="entry name" value="NO2/SO3_Rdtase_FeS/sirohaem_BS"/>
</dbReference>
<evidence type="ECO:0000313" key="19">
    <source>
        <dbReference type="Proteomes" id="UP000636453"/>
    </source>
</evidence>
<evidence type="ECO:0000256" key="6">
    <source>
        <dbReference type="ARBA" id="ARBA00022723"/>
    </source>
</evidence>
<dbReference type="GO" id="GO:0019344">
    <property type="term" value="P:cysteine biosynthetic process"/>
    <property type="evidence" value="ECO:0007669"/>
    <property type="project" value="UniProtKB-KW"/>
</dbReference>
<keyword evidence="11 15" id="KW-0198">Cysteine biosynthesis</keyword>
<keyword evidence="8 15" id="KW-0560">Oxidoreductase</keyword>
<dbReference type="GO" id="GO:0051539">
    <property type="term" value="F:4 iron, 4 sulfur cluster binding"/>
    <property type="evidence" value="ECO:0007669"/>
    <property type="project" value="UniProtKB-KW"/>
</dbReference>
<dbReference type="Proteomes" id="UP000636453">
    <property type="component" value="Unassembled WGS sequence"/>
</dbReference>
<organism evidence="18 19">
    <name type="scientific">Vulcaniibacterium thermophilum</name>
    <dbReference type="NCBI Taxonomy" id="1169913"/>
    <lineage>
        <taxon>Bacteria</taxon>
        <taxon>Pseudomonadati</taxon>
        <taxon>Pseudomonadota</taxon>
        <taxon>Gammaproteobacteria</taxon>
        <taxon>Lysobacterales</taxon>
        <taxon>Lysobacteraceae</taxon>
        <taxon>Vulcaniibacterium</taxon>
    </lineage>
</organism>
<feature type="domain" description="Nitrite/Sulfite reductase ferredoxin-like" evidence="17">
    <location>
        <begin position="69"/>
        <end position="127"/>
    </location>
</feature>
<keyword evidence="3 15" id="KW-0004">4Fe-4S</keyword>
<evidence type="ECO:0000256" key="14">
    <source>
        <dbReference type="ARBA" id="ARBA00062253"/>
    </source>
</evidence>
<comment type="subunit">
    <text evidence="14 15">Alpha(8)-beta(8). The alpha component is a flavoprotein, the beta component is a hemoprotein.</text>
</comment>
<keyword evidence="4 15" id="KW-0028">Amino-acid biosynthesis</keyword>
<feature type="binding site" description="axial binding residue" evidence="15">
    <location>
        <position position="479"/>
    </location>
    <ligand>
        <name>siroheme</name>
        <dbReference type="ChEBI" id="CHEBI:60052"/>
    </ligand>
    <ligandPart>
        <name>Fe</name>
        <dbReference type="ChEBI" id="CHEBI:18248"/>
    </ligandPart>
</feature>
<feature type="domain" description="Nitrite/Sulfite reductase ferredoxin-like" evidence="17">
    <location>
        <begin position="342"/>
        <end position="412"/>
    </location>
</feature>
<keyword evidence="19" id="KW-1185">Reference proteome</keyword>
<evidence type="ECO:0000256" key="10">
    <source>
        <dbReference type="ARBA" id="ARBA00023014"/>
    </source>
</evidence>
<evidence type="ECO:0000256" key="12">
    <source>
        <dbReference type="ARBA" id="ARBA00052219"/>
    </source>
</evidence>
<dbReference type="InterPro" id="IPR006067">
    <property type="entry name" value="NO2/SO3_Rdtase_4Fe4S_dom"/>
</dbReference>
<evidence type="ECO:0000256" key="7">
    <source>
        <dbReference type="ARBA" id="ARBA00022857"/>
    </source>
</evidence>
<dbReference type="GO" id="GO:0020037">
    <property type="term" value="F:heme binding"/>
    <property type="evidence" value="ECO:0007669"/>
    <property type="project" value="InterPro"/>
</dbReference>
<dbReference type="InterPro" id="IPR005117">
    <property type="entry name" value="NiRdtase/SiRdtase_haem-b_fer"/>
</dbReference>
<dbReference type="PRINTS" id="PR00397">
    <property type="entry name" value="SIROHAEM"/>
</dbReference>
<evidence type="ECO:0000256" key="3">
    <source>
        <dbReference type="ARBA" id="ARBA00022485"/>
    </source>
</evidence>
<dbReference type="GO" id="GO:0004783">
    <property type="term" value="F:sulfite reductase (NADPH) activity"/>
    <property type="evidence" value="ECO:0007669"/>
    <property type="project" value="UniProtKB-UniRule"/>
</dbReference>
<dbReference type="NCBIfam" id="NF010029">
    <property type="entry name" value="PRK13504.1"/>
    <property type="match status" value="1"/>
</dbReference>
<evidence type="ECO:0000256" key="2">
    <source>
        <dbReference type="ARBA" id="ARBA00010429"/>
    </source>
</evidence>
<evidence type="ECO:0000256" key="4">
    <source>
        <dbReference type="ARBA" id="ARBA00022605"/>
    </source>
</evidence>
<feature type="binding site" evidence="15">
    <location>
        <position position="436"/>
    </location>
    <ligand>
        <name>[4Fe-4S] cluster</name>
        <dbReference type="ChEBI" id="CHEBI:49883"/>
    </ligand>
</feature>
<dbReference type="PANTHER" id="PTHR11493">
    <property type="entry name" value="SULFITE REDUCTASE [NADPH] SUBUNIT BETA-RELATED"/>
    <property type="match status" value="1"/>
</dbReference>
<evidence type="ECO:0000313" key="18">
    <source>
        <dbReference type="EMBL" id="GHE29538.1"/>
    </source>
</evidence>
<dbReference type="FunFam" id="3.30.413.10:FF:000003">
    <property type="entry name" value="Sulfite reductase [NADPH] hemoprotein beta-component"/>
    <property type="match status" value="1"/>
</dbReference>
<reference evidence="18" key="2">
    <citation type="submission" date="2020-09" db="EMBL/GenBank/DDBJ databases">
        <authorList>
            <person name="Sun Q."/>
            <person name="Kim S."/>
        </authorList>
    </citation>
    <scope>NUCLEOTIDE SEQUENCE</scope>
    <source>
        <strain evidence="18">KCTC 32020</strain>
    </source>
</reference>
<dbReference type="Pfam" id="PF01077">
    <property type="entry name" value="NIR_SIR"/>
    <property type="match status" value="1"/>
</dbReference>
<comment type="catalytic activity">
    <reaction evidence="12 15">
        <text>hydrogen sulfide + 3 NADP(+) + 3 H2O = sulfite + 3 NADPH + 4 H(+)</text>
        <dbReference type="Rhea" id="RHEA:13801"/>
        <dbReference type="ChEBI" id="CHEBI:15377"/>
        <dbReference type="ChEBI" id="CHEBI:15378"/>
        <dbReference type="ChEBI" id="CHEBI:17359"/>
        <dbReference type="ChEBI" id="CHEBI:29919"/>
        <dbReference type="ChEBI" id="CHEBI:57783"/>
        <dbReference type="ChEBI" id="CHEBI:58349"/>
        <dbReference type="EC" id="1.8.1.2"/>
    </reaction>
</comment>
<dbReference type="GO" id="GO:0000103">
    <property type="term" value="P:sulfate assimilation"/>
    <property type="evidence" value="ECO:0007669"/>
    <property type="project" value="UniProtKB-UniRule"/>
</dbReference>
<comment type="cofactor">
    <cofactor evidence="15">
        <name>siroheme</name>
        <dbReference type="ChEBI" id="CHEBI:60052"/>
    </cofactor>
    <text evidence="15">Binds 1 siroheme per subunit.</text>
</comment>
<feature type="binding site" evidence="15">
    <location>
        <position position="479"/>
    </location>
    <ligand>
        <name>[4Fe-4S] cluster</name>
        <dbReference type="ChEBI" id="CHEBI:49883"/>
    </ligand>
</feature>
<gene>
    <name evidence="15 18" type="primary">cysI</name>
    <name evidence="18" type="ORF">GCM10007167_09070</name>
</gene>
<dbReference type="GO" id="GO:0009337">
    <property type="term" value="C:sulfite reductase complex (NADPH)"/>
    <property type="evidence" value="ECO:0007669"/>
    <property type="project" value="InterPro"/>
</dbReference>
<name>A0A919DAM5_9GAMM</name>
<dbReference type="SUPFAM" id="SSF56014">
    <property type="entry name" value="Nitrite and sulphite reductase 4Fe-4S domain-like"/>
    <property type="match status" value="2"/>
</dbReference>